<feature type="domain" description="LIM zinc-binding" evidence="19">
    <location>
        <begin position="76"/>
        <end position="136"/>
    </location>
</feature>
<feature type="binding site" evidence="16">
    <location>
        <position position="338"/>
    </location>
    <ligand>
        <name>ATP</name>
        <dbReference type="ChEBI" id="CHEBI:30616"/>
    </ligand>
</feature>
<gene>
    <name evidence="22" type="primary">LOC106171174</name>
</gene>
<dbReference type="GO" id="GO:0004674">
    <property type="term" value="F:protein serine/threonine kinase activity"/>
    <property type="evidence" value="ECO:0007669"/>
    <property type="project" value="UniProtKB-KW"/>
</dbReference>
<accession>A0A1S3J8V2</accession>
<name>A0A1S3J8V2_LINAN</name>
<dbReference type="GO" id="GO:0005737">
    <property type="term" value="C:cytoplasm"/>
    <property type="evidence" value="ECO:0007669"/>
    <property type="project" value="UniProtKB-SubCell"/>
</dbReference>
<evidence type="ECO:0000259" key="20">
    <source>
        <dbReference type="PROSITE" id="PS50106"/>
    </source>
</evidence>
<feature type="domain" description="PDZ" evidence="20">
    <location>
        <begin position="152"/>
        <end position="226"/>
    </location>
</feature>
<evidence type="ECO:0000313" key="22">
    <source>
        <dbReference type="RefSeq" id="XP_013406825.1"/>
    </source>
</evidence>
<dbReference type="GO" id="GO:0030036">
    <property type="term" value="P:actin cytoskeleton organization"/>
    <property type="evidence" value="ECO:0007669"/>
    <property type="project" value="TreeGrafter"/>
</dbReference>
<dbReference type="CDD" id="cd06754">
    <property type="entry name" value="PDZ_LIMK-like"/>
    <property type="match status" value="1"/>
</dbReference>
<keyword evidence="8" id="KW-0677">Repeat</keyword>
<dbReference type="GO" id="GO:0046872">
    <property type="term" value="F:metal ion binding"/>
    <property type="evidence" value="ECO:0007669"/>
    <property type="project" value="UniProtKB-KW"/>
</dbReference>
<evidence type="ECO:0000256" key="16">
    <source>
        <dbReference type="PROSITE-ProRule" id="PRU10141"/>
    </source>
</evidence>
<dbReference type="SUPFAM" id="SSF57716">
    <property type="entry name" value="Glucocorticoid receptor-like (DNA-binding domain)"/>
    <property type="match status" value="2"/>
</dbReference>
<evidence type="ECO:0000256" key="11">
    <source>
        <dbReference type="ARBA" id="ARBA00022833"/>
    </source>
</evidence>
<dbReference type="PROSITE" id="PS50011">
    <property type="entry name" value="PROTEIN_KINASE_DOM"/>
    <property type="match status" value="1"/>
</dbReference>
<dbReference type="Gene3D" id="2.10.110.10">
    <property type="entry name" value="Cysteine Rich Protein"/>
    <property type="match status" value="2"/>
</dbReference>
<dbReference type="PROSITE" id="PS00107">
    <property type="entry name" value="PROTEIN_KINASE_ATP"/>
    <property type="match status" value="1"/>
</dbReference>
<sequence length="693" mass="77751">MHDFEFVFSFSDDDDATCVMCYEKIHEERFLQALGGTWHSGCFRCSVCHGCLSNWYFEKEGKLYCKEDYWAKFGEACNKCLQVITGPVMVAGDHKYHPECFKCTNCDVFIGDGETYALLERSKLYCGTCYSRVMKPLLVDTPGRRKPHSIQLVEIPPTPDGKRGFEVTVVKKRNRGVLESQTSIRISDIDTELSPDLSVLNVGDKILEVNGRPLRDRTAEEIDNILANQAAIKLTLERDPTPLRPSQHHLEVDTSVKRRHRRSSSLPREGDSSPSRSPTPTKHRNCDLSRTQSFRAGSKNHRVFRASDLVAGEVLGSGFFGQASKVTHRVTKEVMVLKELFDFDEEAHKAFLKEVSVLRSLDHPNVLKFLGVLYKAKKLNIVTEYISGGSLKAILHDMSDALPWTKRMGFAKDIASGMAYLHSMDLIHRDLNSHNCLVRDNGQVVVADFGLARVITNRRDQFRGMPPATPASPGSPSSPEPDSNGAGINGGNSKTLRRFKRKKRYTVVGNPYWMAPEMMQGKKYDEKVDLFSFGIVCCEIIGRVEADPDFLPRTLDFGLGVEAFHRKFCGDCPKCFFRVAVKCCNLVPESRPTFSTVHNWMESMLLHMQTDHGTPLPQELLQPLPEEKPLGLDDADGVKMPKRKCDCLPPPVDCDNIARKTKDMPQPGGAACSGRPSLETITETQTPREIRTS</sequence>
<evidence type="ECO:0000256" key="4">
    <source>
        <dbReference type="ARBA" id="ARBA00022490"/>
    </source>
</evidence>
<keyword evidence="11 15" id="KW-0862">Zinc</keyword>
<dbReference type="AlphaFoldDB" id="A0A1S3J8V2"/>
<evidence type="ECO:0000313" key="21">
    <source>
        <dbReference type="Proteomes" id="UP000085678"/>
    </source>
</evidence>
<dbReference type="Pfam" id="PF00595">
    <property type="entry name" value="PDZ"/>
    <property type="match status" value="1"/>
</dbReference>
<comment type="similarity">
    <text evidence="2">Belongs to the protein kinase superfamily. TKL Ser/Thr protein kinase family.</text>
</comment>
<dbReference type="SMART" id="SM00228">
    <property type="entry name" value="PDZ"/>
    <property type="match status" value="1"/>
</dbReference>
<feature type="domain" description="LIM zinc-binding" evidence="19">
    <location>
        <begin position="16"/>
        <end position="75"/>
    </location>
</feature>
<dbReference type="InterPro" id="IPR001781">
    <property type="entry name" value="Znf_LIM"/>
</dbReference>
<evidence type="ECO:0000259" key="19">
    <source>
        <dbReference type="PROSITE" id="PS50023"/>
    </source>
</evidence>
<dbReference type="Gene3D" id="2.30.42.10">
    <property type="match status" value="1"/>
</dbReference>
<dbReference type="FunFam" id="2.10.110.10:FF:000082">
    <property type="entry name" value="LIM domain kinase 1"/>
    <property type="match status" value="1"/>
</dbReference>
<dbReference type="SUPFAM" id="SSF56112">
    <property type="entry name" value="Protein kinase-like (PK-like)"/>
    <property type="match status" value="1"/>
</dbReference>
<comment type="subcellular location">
    <subcellularLocation>
        <location evidence="1">Cytoplasm</location>
    </subcellularLocation>
</comment>
<evidence type="ECO:0000256" key="6">
    <source>
        <dbReference type="ARBA" id="ARBA00022679"/>
    </source>
</evidence>
<dbReference type="GeneID" id="106171174"/>
<feature type="compositionally biased region" description="Low complexity" evidence="17">
    <location>
        <begin position="471"/>
        <end position="483"/>
    </location>
</feature>
<dbReference type="EC" id="2.7.11.1" evidence="3"/>
<feature type="region of interest" description="Disordered" evidence="17">
    <location>
        <begin position="237"/>
        <end position="292"/>
    </location>
</feature>
<dbReference type="FunFam" id="2.10.110.10:FF:000038">
    <property type="entry name" value="LIM domain kinase 2"/>
    <property type="match status" value="1"/>
</dbReference>
<dbReference type="InterPro" id="IPR036034">
    <property type="entry name" value="PDZ_sf"/>
</dbReference>
<dbReference type="Pfam" id="PF07714">
    <property type="entry name" value="PK_Tyr_Ser-Thr"/>
    <property type="match status" value="2"/>
</dbReference>
<dbReference type="OrthoDB" id="20134at2759"/>
<evidence type="ECO:0000256" key="2">
    <source>
        <dbReference type="ARBA" id="ARBA00005843"/>
    </source>
</evidence>
<feature type="region of interest" description="Disordered" evidence="17">
    <location>
        <begin position="462"/>
        <end position="493"/>
    </location>
</feature>
<dbReference type="PROSITE" id="PS00478">
    <property type="entry name" value="LIM_DOMAIN_1"/>
    <property type="match status" value="2"/>
</dbReference>
<dbReference type="InterPro" id="IPR001245">
    <property type="entry name" value="Ser-Thr/Tyr_kinase_cat_dom"/>
</dbReference>
<keyword evidence="12 16" id="KW-0067">ATP-binding</keyword>
<dbReference type="FunCoup" id="A0A1S3J8V2">
    <property type="interactions" value="778"/>
</dbReference>
<keyword evidence="4" id="KW-0963">Cytoplasm</keyword>
<evidence type="ECO:0000256" key="10">
    <source>
        <dbReference type="ARBA" id="ARBA00022777"/>
    </source>
</evidence>
<dbReference type="SUPFAM" id="SSF50156">
    <property type="entry name" value="PDZ domain-like"/>
    <property type="match status" value="1"/>
</dbReference>
<evidence type="ECO:0000256" key="14">
    <source>
        <dbReference type="ARBA" id="ARBA00040667"/>
    </source>
</evidence>
<reference evidence="22" key="1">
    <citation type="submission" date="2025-08" db="UniProtKB">
        <authorList>
            <consortium name="RefSeq"/>
        </authorList>
    </citation>
    <scope>IDENTIFICATION</scope>
    <source>
        <tissue evidence="22">Gonads</tissue>
    </source>
</reference>
<dbReference type="Gene3D" id="1.10.510.10">
    <property type="entry name" value="Transferase(Phosphotransferase) domain 1"/>
    <property type="match status" value="1"/>
</dbReference>
<dbReference type="SMART" id="SM00132">
    <property type="entry name" value="LIM"/>
    <property type="match status" value="2"/>
</dbReference>
<evidence type="ECO:0000256" key="3">
    <source>
        <dbReference type="ARBA" id="ARBA00012513"/>
    </source>
</evidence>
<evidence type="ECO:0000256" key="12">
    <source>
        <dbReference type="ARBA" id="ARBA00022840"/>
    </source>
</evidence>
<dbReference type="STRING" id="7574.A0A1S3J8V2"/>
<keyword evidence="7 15" id="KW-0479">Metal-binding</keyword>
<feature type="domain" description="Protein kinase" evidence="18">
    <location>
        <begin position="309"/>
        <end position="601"/>
    </location>
</feature>
<dbReference type="GO" id="GO:0005634">
    <property type="term" value="C:nucleus"/>
    <property type="evidence" value="ECO:0007669"/>
    <property type="project" value="TreeGrafter"/>
</dbReference>
<keyword evidence="10 22" id="KW-0418">Kinase</keyword>
<dbReference type="InterPro" id="IPR000719">
    <property type="entry name" value="Prot_kinase_dom"/>
</dbReference>
<evidence type="ECO:0000256" key="5">
    <source>
        <dbReference type="ARBA" id="ARBA00022527"/>
    </source>
</evidence>
<dbReference type="CDD" id="cd09365">
    <property type="entry name" value="LIM2_LIMK"/>
    <property type="match status" value="1"/>
</dbReference>
<keyword evidence="9 16" id="KW-0547">Nucleotide-binding</keyword>
<keyword evidence="21" id="KW-1185">Reference proteome</keyword>
<dbReference type="InterPro" id="IPR001478">
    <property type="entry name" value="PDZ"/>
</dbReference>
<keyword evidence="6" id="KW-0808">Transferase</keyword>
<organism evidence="21 22">
    <name type="scientific">Lingula anatina</name>
    <name type="common">Brachiopod</name>
    <name type="synonym">Lingula unguis</name>
    <dbReference type="NCBI Taxonomy" id="7574"/>
    <lineage>
        <taxon>Eukaryota</taxon>
        <taxon>Metazoa</taxon>
        <taxon>Spiralia</taxon>
        <taxon>Lophotrochozoa</taxon>
        <taxon>Brachiopoda</taxon>
        <taxon>Linguliformea</taxon>
        <taxon>Lingulata</taxon>
        <taxon>Lingulida</taxon>
        <taxon>Linguloidea</taxon>
        <taxon>Lingulidae</taxon>
        <taxon>Lingula</taxon>
    </lineage>
</organism>
<dbReference type="Gene3D" id="3.30.200.20">
    <property type="entry name" value="Phosphorylase Kinase, domain 1"/>
    <property type="match status" value="1"/>
</dbReference>
<evidence type="ECO:0000256" key="1">
    <source>
        <dbReference type="ARBA" id="ARBA00004496"/>
    </source>
</evidence>
<dbReference type="InterPro" id="IPR050940">
    <property type="entry name" value="Actin_reg-Ser/Thr_kinase"/>
</dbReference>
<dbReference type="Proteomes" id="UP000085678">
    <property type="component" value="Unplaced"/>
</dbReference>
<dbReference type="KEGG" id="lak:106171174"/>
<dbReference type="PROSITE" id="PS50106">
    <property type="entry name" value="PDZ"/>
    <property type="match status" value="1"/>
</dbReference>
<dbReference type="PANTHER" id="PTHR46485">
    <property type="entry name" value="LIM DOMAIN KINASE 1"/>
    <property type="match status" value="1"/>
</dbReference>
<evidence type="ECO:0000259" key="18">
    <source>
        <dbReference type="PROSITE" id="PS50011"/>
    </source>
</evidence>
<feature type="region of interest" description="Disordered" evidence="17">
    <location>
        <begin position="658"/>
        <end position="693"/>
    </location>
</feature>
<keyword evidence="5" id="KW-0723">Serine/threonine-protein kinase</keyword>
<evidence type="ECO:0000256" key="15">
    <source>
        <dbReference type="PROSITE-ProRule" id="PRU00125"/>
    </source>
</evidence>
<proteinExistence type="inferred from homology"/>
<dbReference type="RefSeq" id="XP_013406825.1">
    <property type="nucleotide sequence ID" value="XM_013551371.2"/>
</dbReference>
<evidence type="ECO:0000256" key="17">
    <source>
        <dbReference type="SAM" id="MobiDB-lite"/>
    </source>
</evidence>
<dbReference type="InterPro" id="IPR011009">
    <property type="entry name" value="Kinase-like_dom_sf"/>
</dbReference>
<protein>
    <recommendedName>
        <fullName evidence="14">LIM domain kinase 1</fullName>
        <ecNumber evidence="3">2.7.11.1</ecNumber>
    </recommendedName>
</protein>
<evidence type="ECO:0000256" key="7">
    <source>
        <dbReference type="ARBA" id="ARBA00022723"/>
    </source>
</evidence>
<evidence type="ECO:0000256" key="8">
    <source>
        <dbReference type="ARBA" id="ARBA00022737"/>
    </source>
</evidence>
<dbReference type="GO" id="GO:0005524">
    <property type="term" value="F:ATP binding"/>
    <property type="evidence" value="ECO:0007669"/>
    <property type="project" value="UniProtKB-UniRule"/>
</dbReference>
<dbReference type="Pfam" id="PF00412">
    <property type="entry name" value="LIM"/>
    <property type="match status" value="2"/>
</dbReference>
<evidence type="ECO:0000256" key="13">
    <source>
        <dbReference type="ARBA" id="ARBA00023038"/>
    </source>
</evidence>
<dbReference type="InParanoid" id="A0A1S3J8V2"/>
<dbReference type="PANTHER" id="PTHR46485:SF4">
    <property type="entry name" value="LIM DOMAIN KINASE 1"/>
    <property type="match status" value="1"/>
</dbReference>
<keyword evidence="13 15" id="KW-0440">LIM domain</keyword>
<evidence type="ECO:0000256" key="9">
    <source>
        <dbReference type="ARBA" id="ARBA00022741"/>
    </source>
</evidence>
<dbReference type="InterPro" id="IPR017441">
    <property type="entry name" value="Protein_kinase_ATP_BS"/>
</dbReference>
<dbReference type="FunFam" id="3.30.200.20:FF:000038">
    <property type="entry name" value="LIM domain kinase 2"/>
    <property type="match status" value="1"/>
</dbReference>
<dbReference type="PROSITE" id="PS50023">
    <property type="entry name" value="LIM_DOMAIN_2"/>
    <property type="match status" value="2"/>
</dbReference>